<feature type="region of interest" description="Disordered" evidence="1">
    <location>
        <begin position="141"/>
        <end position="170"/>
    </location>
</feature>
<proteinExistence type="predicted"/>
<evidence type="ECO:0008006" key="5">
    <source>
        <dbReference type="Google" id="ProtNLM"/>
    </source>
</evidence>
<dbReference type="PANTHER" id="PTHR46632:SF20">
    <property type="entry name" value="SIAH-TYPE DOMAIN-CONTAINING PROTEIN"/>
    <property type="match status" value="1"/>
</dbReference>
<protein>
    <recommendedName>
        <fullName evidence="5">SIAH-type domain-containing protein</fullName>
    </recommendedName>
</protein>
<dbReference type="EMBL" id="CM000883">
    <property type="protein sequence ID" value="PNT62503.1"/>
    <property type="molecule type" value="Genomic_DNA"/>
</dbReference>
<feature type="compositionally biased region" description="Polar residues" evidence="1">
    <location>
        <begin position="158"/>
        <end position="167"/>
    </location>
</feature>
<organism evidence="2">
    <name type="scientific">Brachypodium distachyon</name>
    <name type="common">Purple false brome</name>
    <name type="synonym">Trachynia distachya</name>
    <dbReference type="NCBI Taxonomy" id="15368"/>
    <lineage>
        <taxon>Eukaryota</taxon>
        <taxon>Viridiplantae</taxon>
        <taxon>Streptophyta</taxon>
        <taxon>Embryophyta</taxon>
        <taxon>Tracheophyta</taxon>
        <taxon>Spermatophyta</taxon>
        <taxon>Magnoliopsida</taxon>
        <taxon>Liliopsida</taxon>
        <taxon>Poales</taxon>
        <taxon>Poaceae</taxon>
        <taxon>BOP clade</taxon>
        <taxon>Pooideae</taxon>
        <taxon>Stipodae</taxon>
        <taxon>Brachypodieae</taxon>
        <taxon>Brachypodium</taxon>
    </lineage>
</organism>
<gene>
    <name evidence="2" type="ORF">BRADI_4g04451v3</name>
</gene>
<dbReference type="OrthoDB" id="10596098at2759"/>
<reference evidence="3" key="3">
    <citation type="submission" date="2018-08" db="UniProtKB">
        <authorList>
            <consortium name="EnsemblPlants"/>
        </authorList>
    </citation>
    <scope>IDENTIFICATION</scope>
    <source>
        <strain evidence="3">cv. Bd21</strain>
    </source>
</reference>
<evidence type="ECO:0000256" key="1">
    <source>
        <dbReference type="SAM" id="MobiDB-lite"/>
    </source>
</evidence>
<dbReference type="InterPro" id="IPR044286">
    <property type="entry name" value="SINL_plant"/>
</dbReference>
<dbReference type="SUPFAM" id="SSF49599">
    <property type="entry name" value="TRAF domain-like"/>
    <property type="match status" value="1"/>
</dbReference>
<accession>A0A2K2CKD7</accession>
<reference evidence="2" key="2">
    <citation type="submission" date="2017-06" db="EMBL/GenBank/DDBJ databases">
        <title>WGS assembly of Brachypodium distachyon.</title>
        <authorList>
            <consortium name="The International Brachypodium Initiative"/>
            <person name="Lucas S."/>
            <person name="Harmon-Smith M."/>
            <person name="Lail K."/>
            <person name="Tice H."/>
            <person name="Grimwood J."/>
            <person name="Bruce D."/>
            <person name="Barry K."/>
            <person name="Shu S."/>
            <person name="Lindquist E."/>
            <person name="Wang M."/>
            <person name="Pitluck S."/>
            <person name="Vogel J.P."/>
            <person name="Garvin D.F."/>
            <person name="Mockler T.C."/>
            <person name="Schmutz J."/>
            <person name="Rokhsar D."/>
            <person name="Bevan M.W."/>
        </authorList>
    </citation>
    <scope>NUCLEOTIDE SEQUENCE</scope>
    <source>
        <strain evidence="2">Bd21</strain>
    </source>
</reference>
<reference evidence="2 3" key="1">
    <citation type="journal article" date="2010" name="Nature">
        <title>Genome sequencing and analysis of the model grass Brachypodium distachyon.</title>
        <authorList>
            <consortium name="International Brachypodium Initiative"/>
        </authorList>
    </citation>
    <scope>NUCLEOTIDE SEQUENCE [LARGE SCALE GENOMIC DNA]</scope>
    <source>
        <strain evidence="2 3">Bd21</strain>
    </source>
</reference>
<dbReference type="Gramene" id="PNT62503">
    <property type="protein sequence ID" value="PNT62503"/>
    <property type="gene ID" value="BRADI_4g04451v3"/>
</dbReference>
<dbReference type="Proteomes" id="UP000008810">
    <property type="component" value="Chromosome 4"/>
</dbReference>
<evidence type="ECO:0000313" key="2">
    <source>
        <dbReference type="EMBL" id="PNT62503.1"/>
    </source>
</evidence>
<dbReference type="PANTHER" id="PTHR46632">
    <property type="entry name" value="E3 UBIQUITIN-PROTEIN LIGASE SINA-LIKE 4"/>
    <property type="match status" value="1"/>
</dbReference>
<evidence type="ECO:0000313" key="4">
    <source>
        <dbReference type="Proteomes" id="UP000008810"/>
    </source>
</evidence>
<dbReference type="InParanoid" id="A0A2K2CKD7"/>
<sequence length="195" mass="20671">MANVPSAPVVGPDDCSCLEPGCGFLAPPRALLDHLVADHSLRAVRITYGAQHQLVLPPLTEPRRLLLLAEEDDAVFLVSVREAPKAIPNIDDFSIDDLMEYAECIAQRSMMAVSVQCLRVPAPRGATRRQYVYLVSDNGGLSERRGKAPSCQGPGGPASTSRSTRCSSPARGPGLGVHGCASPHPHQLVAVSCPT</sequence>
<evidence type="ECO:0000313" key="3">
    <source>
        <dbReference type="EnsemblPlants" id="PNT62503"/>
    </source>
</evidence>
<dbReference type="EnsemblPlants" id="PNT62503">
    <property type="protein sequence ID" value="PNT62503"/>
    <property type="gene ID" value="BRADI_4g04451v3"/>
</dbReference>
<dbReference type="ExpressionAtlas" id="A0A2K2CKD7">
    <property type="expression patterns" value="baseline"/>
</dbReference>
<name>A0A2K2CKD7_BRADI</name>
<keyword evidence="4" id="KW-1185">Reference proteome</keyword>
<dbReference type="AlphaFoldDB" id="A0A2K2CKD7"/>